<dbReference type="InterPro" id="IPR027417">
    <property type="entry name" value="P-loop_NTPase"/>
</dbReference>
<dbReference type="PANTHER" id="PTHR12784:SF28">
    <property type="entry name" value="PROTEIN SICKIE"/>
    <property type="match status" value="1"/>
</dbReference>
<feature type="compositionally biased region" description="Basic and acidic residues" evidence="4">
    <location>
        <begin position="1354"/>
        <end position="1368"/>
    </location>
</feature>
<feature type="compositionally biased region" description="Low complexity" evidence="4">
    <location>
        <begin position="422"/>
        <end position="437"/>
    </location>
</feature>
<evidence type="ECO:0000256" key="1">
    <source>
        <dbReference type="ARBA" id="ARBA00006255"/>
    </source>
</evidence>
<feature type="region of interest" description="Disordered" evidence="4">
    <location>
        <begin position="1327"/>
        <end position="1384"/>
    </location>
</feature>
<feature type="compositionally biased region" description="Low complexity" evidence="4">
    <location>
        <begin position="121"/>
        <end position="133"/>
    </location>
</feature>
<feature type="compositionally biased region" description="Low complexity" evidence="4">
    <location>
        <begin position="1661"/>
        <end position="1680"/>
    </location>
</feature>
<feature type="compositionally biased region" description="Low complexity" evidence="4">
    <location>
        <begin position="140"/>
        <end position="149"/>
    </location>
</feature>
<dbReference type="OrthoDB" id="2161974at2759"/>
<dbReference type="GO" id="GO:0016887">
    <property type="term" value="F:ATP hydrolysis activity"/>
    <property type="evidence" value="ECO:0007669"/>
    <property type="project" value="InterPro"/>
</dbReference>
<feature type="compositionally biased region" description="Polar residues" evidence="4">
    <location>
        <begin position="834"/>
        <end position="860"/>
    </location>
</feature>
<feature type="coiled-coil region" evidence="3">
    <location>
        <begin position="1793"/>
        <end position="1848"/>
    </location>
</feature>
<feature type="domain" description="AAA+ ATPase" evidence="5">
    <location>
        <begin position="2038"/>
        <end position="2191"/>
    </location>
</feature>
<feature type="compositionally biased region" description="Low complexity" evidence="4">
    <location>
        <begin position="1428"/>
        <end position="1455"/>
    </location>
</feature>
<dbReference type="OMA" id="HTHAHEN"/>
<sequence length="2373" mass="256098">MTVEQWKNKPFQRSNGTGPQRSLRGPSAPTSHGVASPYHVVAAAPVAPQPPPAQTKHKDSVLDKFKLFNSKDKDANRTKIASQNKRTSSSSGFSSARSERSDSSASLCSDNRPPPPPPHHSVPVSTLSSSSSSDQTHVCAAAQQQQQQQRSIRSRFSRGSKENKESPRSSRRSEERDPGRGSPRSANRRERDKDSREREKDSRDARNTSKLTLDLQSSSSSLKEQCLAPLQEQQSKITKVAALTPAAKHLQQSSTSSCPSASSMVQSGIPQAATPGSPLAPGTGIPKPTAAVKGTAKTTPSIAQTSSIKEKNTRVPATGVAQAKPRNTTQSSASVNEDKIMQSQSFDTKDMKGSLTRQKQIVRGDSVSVAMVSPMPARDIILPNVNASMNSSASNVNGNGLCFNNGNQVTASESASTLSEASQNSCHSTNSNSSGSSVIYRPTSSENDDFDLKIINKHRDVEIFEGDDGDDAAVLSSIQPMQPLMRPTQYMRGIASLHSQNKMGMQEPNNTVPQKGMRISLHHPRRGQIGGLESPQSPHQQLPRMPTHHSPLVVMRQTARGVTNYPEIEGFDVTNGYMSDGDVLRPLHVTGGAGEAPAPCDLDGYMSEGGASLYAHKINQRFKEGIRQVQESMSKVQQYMHDDSFDDSSSLSSGVSDSLNEVCGGDDPLAPLAPLTPLPDTTYARNRAGKDVGLKLPVGLSGGSRKTSLGLESSRMYKVVSSKAHVVKKTESGQQTDSSAFKQISNTQWKKYVDTSKDSQRGCLESSGSNPGRRLEQRKPGVLGSPSIPSNPGFGFSPSVSTAHNGVGLAQAATKKSERQKIPVDRREAEKSLRSTVSPQTNGDNRKLQNPKTAPSNFGYSSKRTSVSSVSSTGSNSRASSSAGRRQDSPNIIGGTPVNDIRREGSSHSLERPRTKIKVSGGTQTTTNDLPYMPGSAHNSSVHSDGEYSSNSLGRKYQVKSYSLNGPTAAQLSQNVRERIMQSPYGKVHMGPEYSPVSNPFAAPYYRERSPRIKPTDGSLSDSPYANYTDLQYTTSPYSSPYMWAGARGNYPGSVASAPNRGGSMTEAESLESVNSSTASLGLARAGVSSLTQARLLRHQRDITQHQPQPQPQQPPPLLRSNSVSHLIERTYPRSTKSEKIYSTNTSPATLESHVVDGSMNIRGLPVDKGAYITSQPTSPTPPYCGTSPRIPMSPLNSTRGSPYYAGPVMRGKEEDCNGSSLSLVSSSSSLYSGQEDKHSLEVLRLRKDLAEAQDRVHTLASQLSTNAHVVAAFEHSLTNMTNRLQKLSATSERKDSELLELRKTIEALRQQSIDAGLTAACIQSMSSDSAKSQHSLHKTPSKTSRHQQSSHHTLADISEKPLPDDQSKSFTQASPDKPIIPLNRQSLPSQHLLSNHLHTHAHENGLYTLSKNDGIPQILAKPQLHPCSPNAASSCSSSVCQPTKPSSSTSACSPHPSPHPSPLNSPRNGPQHNNPNSSSPPISPFHCSHILPKGVINNGNSMPKQSLSGPTISPLENPALIANQKVDANSNSRPEQCPSAYITPFVVDAARRHTFTGTVLNNASFDVSPADPYVSPYHVSTDASESNINPSLPTSHGFCDVSSPALGVRNHLVAVKTESSVTNETGHTNGNVITSLPGSNGSANTGSRDIRNGGQLVRGTSMESVSSLSSACSATSHTSGQERSDSGKSSSFTGSGKKKGWLRSSFTKAFSRGHKKSSAGNGHLVKEASITSTGSQSNGTVERRESASDLESRRESCSVPNSPLTCRNGSKTKNGSNRHSSNSHEYVDPEEVEMLEEQLREQDMALTDIRLEALTSAHQLESLKETITKMRCEMISLKQDNERLQKIVASKSLTSSQSSLPTSEPCGPRLSSLIDDTIALPDAGDLLLLHPLDKDGKKVNIAVFLGCHGDYSKYIQPVDGCSTSECVIGAISISNKSKWDILDGLVKRIFKEYLLRVDPTSGLGLSSDSVVSYHLGEAIRSKEVNLPELLPCGYLVGEVQNIKIVLRGASTNAVDALAFETLIPKSIIQRYVSLLTEHRRIILCGPPGTGKTYLAQKLAEFLVSRLGKDPTPGSVATFNVDPENSKDLGSYLSHISEQCENTNNDLPLVIILDNLHHAGALTDVFNGFLSAKYTQCPYIIGTMNQATSCSTTNLQLHHNFRWVLMANHMEPVKGVLSRVVRRRLTHAEVEAGTRLPRLQHVLDWLPKCWTHINKFLETHSSSDVTLGPRLFLSCPGSVEDSQVWFTDLWNYSLIPYLQEAVREGLQLYGKRTSWEDPCAWLLETYPWPESSHTRASALTPLLPSDVGYDQATALTPGAPDAKHDADQDADPLFNMLLRLQEAANYSAPTQDSSTPTTAVALENIDSALESTL</sequence>
<feature type="compositionally biased region" description="Polar residues" evidence="4">
    <location>
        <begin position="1620"/>
        <end position="1648"/>
    </location>
</feature>
<gene>
    <name evidence="7" type="primary">LOC108664515</name>
</gene>
<dbReference type="KEGG" id="hazt:108664515"/>
<dbReference type="GO" id="GO:0005524">
    <property type="term" value="F:ATP binding"/>
    <property type="evidence" value="ECO:0007669"/>
    <property type="project" value="InterPro"/>
</dbReference>
<dbReference type="SUPFAM" id="SSF52540">
    <property type="entry name" value="P-loop containing nucleoside triphosphate hydrolases"/>
    <property type="match status" value="1"/>
</dbReference>
<dbReference type="InterPro" id="IPR003959">
    <property type="entry name" value="ATPase_AAA_core"/>
</dbReference>
<dbReference type="GeneID" id="108664515"/>
<dbReference type="RefSeq" id="XP_047740885.1">
    <property type="nucleotide sequence ID" value="XM_047884929.1"/>
</dbReference>
<dbReference type="SMART" id="SM00382">
    <property type="entry name" value="AAA"/>
    <property type="match status" value="1"/>
</dbReference>
<feature type="compositionally biased region" description="Polar residues" evidence="4">
    <location>
        <begin position="11"/>
        <end position="20"/>
    </location>
</feature>
<feature type="region of interest" description="Disordered" evidence="4">
    <location>
        <begin position="1178"/>
        <end position="1199"/>
    </location>
</feature>
<feature type="compositionally biased region" description="Polar residues" evidence="4">
    <location>
        <begin position="296"/>
        <end position="307"/>
    </location>
</feature>
<dbReference type="Pfam" id="PF25408">
    <property type="entry name" value="AAA_lid_NAV1"/>
    <property type="match status" value="1"/>
</dbReference>
<feature type="compositionally biased region" description="Polar residues" evidence="4">
    <location>
        <begin position="1498"/>
        <end position="1512"/>
    </location>
</feature>
<feature type="compositionally biased region" description="Low complexity" evidence="4">
    <location>
        <begin position="861"/>
        <end position="884"/>
    </location>
</feature>
<feature type="region of interest" description="Disordered" evidence="4">
    <location>
        <begin position="1620"/>
        <end position="1700"/>
    </location>
</feature>
<dbReference type="Pfam" id="PF23092">
    <property type="entry name" value="Ubiquitin_6"/>
    <property type="match status" value="1"/>
</dbReference>
<proteinExistence type="inferred from homology"/>
<feature type="compositionally biased region" description="Basic and acidic residues" evidence="4">
    <location>
        <begin position="187"/>
        <end position="207"/>
    </location>
</feature>
<keyword evidence="6" id="KW-1185">Reference proteome</keyword>
<feature type="compositionally biased region" description="Basic and acidic residues" evidence="4">
    <location>
        <begin position="1742"/>
        <end position="1757"/>
    </location>
</feature>
<feature type="compositionally biased region" description="Basic and acidic residues" evidence="4">
    <location>
        <begin position="815"/>
        <end position="833"/>
    </location>
</feature>
<dbReference type="Gene3D" id="3.40.50.300">
    <property type="entry name" value="P-loop containing nucleotide triphosphate hydrolases"/>
    <property type="match status" value="1"/>
</dbReference>
<dbReference type="Proteomes" id="UP000694843">
    <property type="component" value="Unplaced"/>
</dbReference>
<dbReference type="GO" id="GO:0022008">
    <property type="term" value="P:neurogenesis"/>
    <property type="evidence" value="ECO:0007669"/>
    <property type="project" value="InterPro"/>
</dbReference>
<feature type="coiled-coil region" evidence="3">
    <location>
        <begin position="1236"/>
        <end position="1263"/>
    </location>
</feature>
<feature type="compositionally biased region" description="Polar residues" evidence="4">
    <location>
        <begin position="1730"/>
        <end position="1741"/>
    </location>
</feature>
<dbReference type="InterPro" id="IPR057568">
    <property type="entry name" value="CortBP2_NAV1-like_AAA_lid"/>
</dbReference>
<dbReference type="FunFam" id="3.40.50.300:FF:000316">
    <property type="entry name" value="Putative neuron navigator 3"/>
    <property type="match status" value="1"/>
</dbReference>
<feature type="compositionally biased region" description="Polar residues" evidence="4">
    <location>
        <begin position="1759"/>
        <end position="1785"/>
    </location>
</feature>
<organism evidence="6 7">
    <name type="scientific">Hyalella azteca</name>
    <name type="common">Amphipod</name>
    <dbReference type="NCBI Taxonomy" id="294128"/>
    <lineage>
        <taxon>Eukaryota</taxon>
        <taxon>Metazoa</taxon>
        <taxon>Ecdysozoa</taxon>
        <taxon>Arthropoda</taxon>
        <taxon>Crustacea</taxon>
        <taxon>Multicrustacea</taxon>
        <taxon>Malacostraca</taxon>
        <taxon>Eumalacostraca</taxon>
        <taxon>Peracarida</taxon>
        <taxon>Amphipoda</taxon>
        <taxon>Senticaudata</taxon>
        <taxon>Talitrida</taxon>
        <taxon>Talitroidea</taxon>
        <taxon>Hyalellidae</taxon>
        <taxon>Hyalella</taxon>
    </lineage>
</organism>
<feature type="region of interest" description="Disordered" evidence="4">
    <location>
        <begin position="752"/>
        <end position="952"/>
    </location>
</feature>
<evidence type="ECO:0000313" key="6">
    <source>
        <dbReference type="Proteomes" id="UP000694843"/>
    </source>
</evidence>
<evidence type="ECO:0000313" key="7">
    <source>
        <dbReference type="RefSeq" id="XP_047740885.1"/>
    </source>
</evidence>
<dbReference type="PANTHER" id="PTHR12784">
    <property type="entry name" value="STEERIN"/>
    <property type="match status" value="1"/>
</dbReference>
<feature type="compositionally biased region" description="Low complexity" evidence="4">
    <location>
        <begin position="253"/>
        <end position="263"/>
    </location>
</feature>
<name>A0A979FXF9_HYAAZ</name>
<feature type="region of interest" description="Disordered" evidence="4">
    <location>
        <begin position="1428"/>
        <end position="1516"/>
    </location>
</feature>
<feature type="compositionally biased region" description="Polar residues" evidence="4">
    <location>
        <begin position="325"/>
        <end position="346"/>
    </location>
</feature>
<feature type="compositionally biased region" description="Basic residues" evidence="4">
    <location>
        <begin position="1335"/>
        <end position="1350"/>
    </location>
</feature>
<feature type="compositionally biased region" description="Basic and acidic residues" evidence="4">
    <location>
        <begin position="159"/>
        <end position="179"/>
    </location>
</feature>
<dbReference type="InterPro" id="IPR057126">
    <property type="entry name" value="NAV1-like_ubiquitin-like"/>
</dbReference>
<protein>
    <submittedName>
        <fullName evidence="7">Neuron navigator 2</fullName>
    </submittedName>
</protein>
<feature type="compositionally biased region" description="Low complexity" evidence="4">
    <location>
        <begin position="208"/>
        <end position="223"/>
    </location>
</feature>
<feature type="region of interest" description="Disordered" evidence="4">
    <location>
        <begin position="641"/>
        <end position="665"/>
    </location>
</feature>
<feature type="region of interest" description="Disordered" evidence="4">
    <location>
        <begin position="1713"/>
        <end position="1790"/>
    </location>
</feature>
<feature type="compositionally biased region" description="Low complexity" evidence="4">
    <location>
        <begin position="647"/>
        <end position="658"/>
    </location>
</feature>
<feature type="region of interest" description="Disordered" evidence="4">
    <location>
        <begin position="1"/>
        <end position="232"/>
    </location>
</feature>
<dbReference type="Pfam" id="PF00004">
    <property type="entry name" value="AAA"/>
    <property type="match status" value="1"/>
</dbReference>
<reference evidence="7" key="1">
    <citation type="submission" date="2025-08" db="UniProtKB">
        <authorList>
            <consortium name="RefSeq"/>
        </authorList>
    </citation>
    <scope>IDENTIFICATION</scope>
    <source>
        <tissue evidence="7">Whole organism</tissue>
    </source>
</reference>
<keyword evidence="2 3" id="KW-0175">Coiled coil</keyword>
<evidence type="ECO:0000256" key="3">
    <source>
        <dbReference type="SAM" id="Coils"/>
    </source>
</evidence>
<evidence type="ECO:0000259" key="5">
    <source>
        <dbReference type="SMART" id="SM00382"/>
    </source>
</evidence>
<feature type="region of interest" description="Disordered" evidence="4">
    <location>
        <begin position="422"/>
        <end position="442"/>
    </location>
</feature>
<comment type="similarity">
    <text evidence="1">Belongs to the Nav/unc-53 family.</text>
</comment>
<feature type="compositionally biased region" description="Polar residues" evidence="4">
    <location>
        <begin position="937"/>
        <end position="952"/>
    </location>
</feature>
<feature type="compositionally biased region" description="Basic and acidic residues" evidence="4">
    <location>
        <begin position="56"/>
        <end position="77"/>
    </location>
</feature>
<feature type="region of interest" description="Disordered" evidence="4">
    <location>
        <begin position="245"/>
        <end position="357"/>
    </location>
</feature>
<evidence type="ECO:0000256" key="4">
    <source>
        <dbReference type="SAM" id="MobiDB-lite"/>
    </source>
</evidence>
<feature type="compositionally biased region" description="Basic and acidic residues" evidence="4">
    <location>
        <begin position="900"/>
        <end position="914"/>
    </location>
</feature>
<accession>A0A979FXF9</accession>
<dbReference type="InterPro" id="IPR003593">
    <property type="entry name" value="AAA+_ATPase"/>
</dbReference>
<dbReference type="InterPro" id="IPR039041">
    <property type="entry name" value="Nav/unc-53"/>
</dbReference>
<evidence type="ECO:0000256" key="2">
    <source>
        <dbReference type="ARBA" id="ARBA00023054"/>
    </source>
</evidence>